<reference evidence="2 3" key="1">
    <citation type="submission" date="2024-02" db="EMBL/GenBank/DDBJ databases">
        <authorList>
            <person name="Chen Y."/>
            <person name="Shah S."/>
            <person name="Dougan E. K."/>
            <person name="Thang M."/>
            <person name="Chan C."/>
        </authorList>
    </citation>
    <scope>NUCLEOTIDE SEQUENCE [LARGE SCALE GENOMIC DNA]</scope>
</reference>
<comment type="caution">
    <text evidence="2">The sequence shown here is derived from an EMBL/GenBank/DDBJ whole genome shotgun (WGS) entry which is preliminary data.</text>
</comment>
<dbReference type="EMBL" id="CAXAMN010026694">
    <property type="protein sequence ID" value="CAK9105123.1"/>
    <property type="molecule type" value="Genomic_DNA"/>
</dbReference>
<feature type="domain" description="3'-5' exonuclease" evidence="1">
    <location>
        <begin position="100"/>
        <end position="260"/>
    </location>
</feature>
<evidence type="ECO:0000313" key="3">
    <source>
        <dbReference type="Proteomes" id="UP001642484"/>
    </source>
</evidence>
<dbReference type="Pfam" id="PF01612">
    <property type="entry name" value="DNA_pol_A_exo1"/>
    <property type="match status" value="1"/>
</dbReference>
<gene>
    <name evidence="2" type="ORF">CCMP2556_LOCUS49218</name>
</gene>
<dbReference type="InterPro" id="IPR002562">
    <property type="entry name" value="3'-5'_exonuclease_dom"/>
</dbReference>
<proteinExistence type="predicted"/>
<name>A0ABP0RWW7_9DINO</name>
<dbReference type="PANTHER" id="PTHR46814">
    <property type="entry name" value="EGALITARIAN, ISOFORM B"/>
    <property type="match status" value="1"/>
</dbReference>
<dbReference type="Gene3D" id="3.30.420.10">
    <property type="entry name" value="Ribonuclease H-like superfamily/Ribonuclease H"/>
    <property type="match status" value="1"/>
</dbReference>
<organism evidence="2 3">
    <name type="scientific">Durusdinium trenchii</name>
    <dbReference type="NCBI Taxonomy" id="1381693"/>
    <lineage>
        <taxon>Eukaryota</taxon>
        <taxon>Sar</taxon>
        <taxon>Alveolata</taxon>
        <taxon>Dinophyceae</taxon>
        <taxon>Suessiales</taxon>
        <taxon>Symbiodiniaceae</taxon>
        <taxon>Durusdinium</taxon>
    </lineage>
</organism>
<dbReference type="InterPro" id="IPR012337">
    <property type="entry name" value="RNaseH-like_sf"/>
</dbReference>
<keyword evidence="3" id="KW-1185">Reference proteome</keyword>
<evidence type="ECO:0000259" key="1">
    <source>
        <dbReference type="Pfam" id="PF01612"/>
    </source>
</evidence>
<dbReference type="SUPFAM" id="SSF53098">
    <property type="entry name" value="Ribonuclease H-like"/>
    <property type="match status" value="1"/>
</dbReference>
<accession>A0ABP0RWW7</accession>
<sequence length="360" mass="40900">MNPNASVFVPGGYAFDTGVSKQFVKEASVSTLPQVASTEEELQRVLNHLASEHVLAIDCEGADLSKGCWFLQECQLTAWQRLPTFHFVSRHCPRPNKLQHGRLCLLQIGTMHGEAFALDILELGERAFELGLRALLEGERPIKVVHDFRQDNDALLHQFGVQMRGLFDCQLCDVMLRRLGGHRTGYVTGSAKLLSSRGILQGSVQGYGILTQEQKQAIHDRFSRDRHLWERRPLPQDMVEYALEDVKPMLQLQRLLLQELVEALGEQDAWQLVKEGSMAYAADFASQRECRCRLCCNAAENARFDGFRFMQRLQALPSQRLNPHILRRIWRQEDAQPLPLPGPSRFYVNEADESVPLPVS</sequence>
<dbReference type="PANTHER" id="PTHR46814:SF1">
    <property type="entry name" value="EGALITARIAN, ISOFORM B"/>
    <property type="match status" value="1"/>
</dbReference>
<evidence type="ECO:0000313" key="2">
    <source>
        <dbReference type="EMBL" id="CAK9105123.1"/>
    </source>
</evidence>
<dbReference type="InterPro" id="IPR036397">
    <property type="entry name" value="RNaseH_sf"/>
</dbReference>
<protein>
    <recommendedName>
        <fullName evidence="1">3'-5' exonuclease domain-containing protein</fullName>
    </recommendedName>
</protein>
<dbReference type="Proteomes" id="UP001642484">
    <property type="component" value="Unassembled WGS sequence"/>
</dbReference>